<keyword evidence="3" id="KW-1185">Reference proteome</keyword>
<dbReference type="Gene3D" id="3.40.50.720">
    <property type="entry name" value="NAD(P)-binding Rossmann-like Domain"/>
    <property type="match status" value="1"/>
</dbReference>
<organism evidence="2 3">
    <name type="scientific">Parasitella parasitica</name>
    <dbReference type="NCBI Taxonomy" id="35722"/>
    <lineage>
        <taxon>Eukaryota</taxon>
        <taxon>Fungi</taxon>
        <taxon>Fungi incertae sedis</taxon>
        <taxon>Mucoromycota</taxon>
        <taxon>Mucoromycotina</taxon>
        <taxon>Mucoromycetes</taxon>
        <taxon>Mucorales</taxon>
        <taxon>Mucorineae</taxon>
        <taxon>Mucoraceae</taxon>
        <taxon>Parasitella</taxon>
    </lineage>
</organism>
<dbReference type="SUPFAM" id="SSF50129">
    <property type="entry name" value="GroES-like"/>
    <property type="match status" value="1"/>
</dbReference>
<protein>
    <recommendedName>
        <fullName evidence="1">Enoyl reductase (ER) domain-containing protein</fullName>
    </recommendedName>
</protein>
<dbReference type="GO" id="GO:0016491">
    <property type="term" value="F:oxidoreductase activity"/>
    <property type="evidence" value="ECO:0007669"/>
    <property type="project" value="InterPro"/>
</dbReference>
<feature type="domain" description="Enoyl reductase (ER)" evidence="1">
    <location>
        <begin position="20"/>
        <end position="343"/>
    </location>
</feature>
<proteinExistence type="predicted"/>
<dbReference type="Pfam" id="PF00107">
    <property type="entry name" value="ADH_zinc_N"/>
    <property type="match status" value="1"/>
</dbReference>
<evidence type="ECO:0000313" key="2">
    <source>
        <dbReference type="EMBL" id="CEP19686.1"/>
    </source>
</evidence>
<dbReference type="Pfam" id="PF08240">
    <property type="entry name" value="ADH_N"/>
    <property type="match status" value="1"/>
</dbReference>
<accession>A0A0B7NM24</accession>
<dbReference type="SMART" id="SM00829">
    <property type="entry name" value="PKS_ER"/>
    <property type="match status" value="1"/>
</dbReference>
<dbReference type="AlphaFoldDB" id="A0A0B7NM24"/>
<dbReference type="EMBL" id="LN734065">
    <property type="protein sequence ID" value="CEP19686.1"/>
    <property type="molecule type" value="Genomic_DNA"/>
</dbReference>
<dbReference type="SUPFAM" id="SSF51735">
    <property type="entry name" value="NAD(P)-binding Rossmann-fold domains"/>
    <property type="match status" value="1"/>
</dbReference>
<dbReference type="Gene3D" id="3.90.180.10">
    <property type="entry name" value="Medium-chain alcohol dehydrogenases, catalytic domain"/>
    <property type="match status" value="1"/>
</dbReference>
<evidence type="ECO:0000313" key="3">
    <source>
        <dbReference type="Proteomes" id="UP000054107"/>
    </source>
</evidence>
<dbReference type="InterPro" id="IPR013149">
    <property type="entry name" value="ADH-like_C"/>
</dbReference>
<gene>
    <name evidence="2" type="primary">PARPA_14002.1 scaffold 47516</name>
</gene>
<dbReference type="Proteomes" id="UP000054107">
    <property type="component" value="Unassembled WGS sequence"/>
</dbReference>
<dbReference type="InterPro" id="IPR036291">
    <property type="entry name" value="NAD(P)-bd_dom_sf"/>
</dbReference>
<dbReference type="PANTHER" id="PTHR45033">
    <property type="match status" value="1"/>
</dbReference>
<name>A0A0B7NM24_9FUNG</name>
<reference evidence="2 3" key="1">
    <citation type="submission" date="2014-09" db="EMBL/GenBank/DDBJ databases">
        <authorList>
            <person name="Ellenberger Sabrina"/>
        </authorList>
    </citation>
    <scope>NUCLEOTIDE SEQUENCE [LARGE SCALE GENOMIC DNA]</scope>
    <source>
        <strain evidence="2 3">CBS 412.66</strain>
    </source>
</reference>
<sequence length="346" mass="36881">MFSAICLSNSQPSSPNFKFGLELKQFPEIKPKSNETTIQVLAASLNHRDVYIMKDQFMGVTTGGIIWSDAVGLVTQCGDNSFQSGDRVLINPGRGWINDAEGPENPFSMLGLNPCTGVAAEKVLVETDEVFRCPDHLSDEEAAALPLAGLTAYRLNSAVFSKCGVKQGDNVLVTGIGGGVALFALQFAVAAGANVYVTSSSSEKINKAITMGAKGGVNYKNKGCIEQLKQLLNGGLIRAVIDGAGGALYGQYPSVMKQGGIIANYGQTSNEPITFSMYQVAQNIELRGSTMGSRCEFKNMIKFVDKYKIKPVVSMVFKGLSVDSVQKAVNLMESSSQFGKIVLVVG</sequence>
<dbReference type="InterPro" id="IPR013154">
    <property type="entry name" value="ADH-like_N"/>
</dbReference>
<dbReference type="PANTHER" id="PTHR45033:SF3">
    <property type="entry name" value="DEHYDROGENASE, PUTATIVE (AFU_ORTHOLOGUE AFUA_2G13270)-RELATED"/>
    <property type="match status" value="1"/>
</dbReference>
<dbReference type="STRING" id="35722.A0A0B7NM24"/>
<dbReference type="OrthoDB" id="449487at2759"/>
<dbReference type="InterPro" id="IPR020843">
    <property type="entry name" value="ER"/>
</dbReference>
<dbReference type="InterPro" id="IPR011032">
    <property type="entry name" value="GroES-like_sf"/>
</dbReference>
<evidence type="ECO:0000259" key="1">
    <source>
        <dbReference type="SMART" id="SM00829"/>
    </source>
</evidence>
<dbReference type="InterPro" id="IPR052711">
    <property type="entry name" value="Zinc_ADH-like"/>
</dbReference>